<gene>
    <name evidence="6" type="ORF">JI75_08555</name>
</gene>
<dbReference type="AlphaFoldDB" id="A0A0A8B5B7"/>
<dbReference type="STRING" id="1531429.JI75_08555"/>
<reference evidence="6 7" key="2">
    <citation type="journal article" date="2015" name="Genome Announc.">
        <title>Complete Genome Sequence of Coriobacteriaceae Strain 68-1-3, a Novel Mucus-Degrading Isolate from the Swine Intestinal Tract.</title>
        <authorList>
            <person name="Looft T."/>
            <person name="Bayles D.O."/>
            <person name="Alt D.P."/>
            <person name="Stanton T.B."/>
        </authorList>
    </citation>
    <scope>NUCLEOTIDE SEQUENCE [LARGE SCALE GENOMIC DNA]</scope>
    <source>
        <strain evidence="6 7">68-1-3</strain>
    </source>
</reference>
<protein>
    <submittedName>
        <fullName evidence="6">Nigerythrin</fullName>
    </submittedName>
</protein>
<dbReference type="SUPFAM" id="SSF57802">
    <property type="entry name" value="Rubredoxin-like"/>
    <property type="match status" value="1"/>
</dbReference>
<name>A0A0A8B5B7_9ACTN</name>
<evidence type="ECO:0000313" key="6">
    <source>
        <dbReference type="EMBL" id="AJC12691.1"/>
    </source>
</evidence>
<dbReference type="CDD" id="cd01041">
    <property type="entry name" value="Rubrerythrin"/>
    <property type="match status" value="1"/>
</dbReference>
<dbReference type="InterPro" id="IPR003251">
    <property type="entry name" value="Rr_diiron-bd_dom"/>
</dbReference>
<keyword evidence="2" id="KW-0813">Transport</keyword>
<dbReference type="KEGG" id="cbac:JI75_08555"/>
<sequence length="202" mass="21708">MNVREQLPTPSNSTNFNIAVGSQTTVGTTLENLKAAVMGETGASAKYAAFAEAADAAGYSQIARLFRATSDAEQIHIRLEAALVKAAEPDYERPVVEAKAPVTTDLNLIDSAAGEMYETSDMYPAFIQKAIEEGDEKAVSVFTRAKLAESVHAEVYLEAYNNIDAADDDAYYLCPGCGYIHKGENFEICPICGAPKSAFKAY</sequence>
<dbReference type="GO" id="GO:0016491">
    <property type="term" value="F:oxidoreductase activity"/>
    <property type="evidence" value="ECO:0007669"/>
    <property type="project" value="InterPro"/>
</dbReference>
<dbReference type="Gene3D" id="2.20.28.10">
    <property type="match status" value="1"/>
</dbReference>
<comment type="cofactor">
    <cofactor evidence="1">
        <name>Fe(3+)</name>
        <dbReference type="ChEBI" id="CHEBI:29034"/>
    </cofactor>
</comment>
<dbReference type="EMBL" id="CP009302">
    <property type="protein sequence ID" value="AJC12691.1"/>
    <property type="molecule type" value="Genomic_DNA"/>
</dbReference>
<dbReference type="PROSITE" id="PS50903">
    <property type="entry name" value="RUBREDOXIN_LIKE"/>
    <property type="match status" value="1"/>
</dbReference>
<dbReference type="Proteomes" id="UP000031121">
    <property type="component" value="Chromosome"/>
</dbReference>
<feature type="domain" description="Ferritin-like diiron" evidence="5">
    <location>
        <begin position="23"/>
        <end position="167"/>
    </location>
</feature>
<dbReference type="InterPro" id="IPR054800">
    <property type="entry name" value="Nigrythrn"/>
</dbReference>
<dbReference type="Pfam" id="PF02915">
    <property type="entry name" value="Rubrerythrin"/>
    <property type="match status" value="1"/>
</dbReference>
<dbReference type="OrthoDB" id="9799749at2"/>
<evidence type="ECO:0000256" key="2">
    <source>
        <dbReference type="ARBA" id="ARBA00022448"/>
    </source>
</evidence>
<organism evidence="6 7">
    <name type="scientific">Berryella intestinalis</name>
    <dbReference type="NCBI Taxonomy" id="1531429"/>
    <lineage>
        <taxon>Bacteria</taxon>
        <taxon>Bacillati</taxon>
        <taxon>Actinomycetota</taxon>
        <taxon>Coriobacteriia</taxon>
        <taxon>Eggerthellales</taxon>
        <taxon>Eggerthellaceae</taxon>
        <taxon>Berryella</taxon>
    </lineage>
</organism>
<evidence type="ECO:0000256" key="1">
    <source>
        <dbReference type="ARBA" id="ARBA00001965"/>
    </source>
</evidence>
<evidence type="ECO:0000256" key="3">
    <source>
        <dbReference type="ARBA" id="ARBA00022982"/>
    </source>
</evidence>
<dbReference type="HOGENOM" id="CLU_095256_1_0_11"/>
<dbReference type="NCBIfam" id="NF045783">
    <property type="entry name" value="Nigrythrn"/>
    <property type="match status" value="1"/>
</dbReference>
<dbReference type="InterPro" id="IPR009040">
    <property type="entry name" value="Ferritin-like_diiron"/>
</dbReference>
<dbReference type="SUPFAM" id="SSF47240">
    <property type="entry name" value="Ferritin-like"/>
    <property type="match status" value="1"/>
</dbReference>
<dbReference type="PANTHER" id="PTHR33746">
    <property type="entry name" value="RUBRERYTHRIN"/>
    <property type="match status" value="1"/>
</dbReference>
<dbReference type="InterPro" id="IPR024934">
    <property type="entry name" value="Rubredoxin-like_dom"/>
</dbReference>
<dbReference type="Pfam" id="PF21349">
    <property type="entry name" value="RUBY_RBDX"/>
    <property type="match status" value="1"/>
</dbReference>
<dbReference type="InterPro" id="IPR012347">
    <property type="entry name" value="Ferritin-like"/>
</dbReference>
<dbReference type="InterPro" id="IPR052753">
    <property type="entry name" value="Rbr2/Nigerythrin"/>
</dbReference>
<dbReference type="InterPro" id="IPR048574">
    <property type="entry name" value="RUBY_RBDX"/>
</dbReference>
<accession>A0A0A8B5B7</accession>
<keyword evidence="7" id="KW-1185">Reference proteome</keyword>
<proteinExistence type="predicted"/>
<dbReference type="InterPro" id="IPR009078">
    <property type="entry name" value="Ferritin-like_SF"/>
</dbReference>
<reference evidence="7" key="1">
    <citation type="submission" date="2014-08" db="EMBL/GenBank/DDBJ databases">
        <title>Coriobacteriaceae sp. complete genome.</title>
        <authorList>
            <person name="Looft T."/>
            <person name="Bayles D.O."/>
            <person name="Stanton T.B."/>
        </authorList>
    </citation>
    <scope>NUCLEOTIDE SEQUENCE [LARGE SCALE GENOMIC DNA]</scope>
    <source>
        <strain evidence="7">68-1-3</strain>
    </source>
</reference>
<evidence type="ECO:0000259" key="4">
    <source>
        <dbReference type="PROSITE" id="PS50903"/>
    </source>
</evidence>
<dbReference type="CDD" id="cd00729">
    <property type="entry name" value="rubredoxin_SM"/>
    <property type="match status" value="1"/>
</dbReference>
<dbReference type="PROSITE" id="PS50905">
    <property type="entry name" value="FERRITIN_LIKE"/>
    <property type="match status" value="1"/>
</dbReference>
<keyword evidence="3" id="KW-0249">Electron transport</keyword>
<evidence type="ECO:0000259" key="5">
    <source>
        <dbReference type="PROSITE" id="PS50905"/>
    </source>
</evidence>
<dbReference type="PANTHER" id="PTHR33746:SF4">
    <property type="entry name" value="RUBRERYTHRIN"/>
    <property type="match status" value="1"/>
</dbReference>
<dbReference type="Gene3D" id="1.20.1260.10">
    <property type="match status" value="1"/>
</dbReference>
<evidence type="ECO:0000313" key="7">
    <source>
        <dbReference type="Proteomes" id="UP000031121"/>
    </source>
</evidence>
<dbReference type="GO" id="GO:0005506">
    <property type="term" value="F:iron ion binding"/>
    <property type="evidence" value="ECO:0007669"/>
    <property type="project" value="InterPro"/>
</dbReference>
<feature type="domain" description="Rubredoxin-like" evidence="4">
    <location>
        <begin position="169"/>
        <end position="202"/>
    </location>
</feature>